<evidence type="ECO:0000256" key="3">
    <source>
        <dbReference type="ARBA" id="ARBA00022578"/>
    </source>
</evidence>
<feature type="domain" description="Cas12f1-like TNB" evidence="9">
    <location>
        <begin position="289"/>
        <end position="357"/>
    </location>
</feature>
<dbReference type="InterPro" id="IPR001959">
    <property type="entry name" value="Transposase"/>
</dbReference>
<dbReference type="InterPro" id="IPR053522">
    <property type="entry name" value="RNA-guided_endonuclease_TnpB"/>
</dbReference>
<evidence type="ECO:0000256" key="4">
    <source>
        <dbReference type="ARBA" id="ARBA00022723"/>
    </source>
</evidence>
<dbReference type="Pfam" id="PF01385">
    <property type="entry name" value="OrfB_IS605"/>
    <property type="match status" value="1"/>
</dbReference>
<dbReference type="EMBL" id="JANIPJ010000003">
    <property type="protein sequence ID" value="MCR2803565.1"/>
    <property type="molecule type" value="Genomic_DNA"/>
</dbReference>
<name>A0A9X2MNK1_9BACL</name>
<keyword evidence="12" id="KW-1185">Reference proteome</keyword>
<evidence type="ECO:0000256" key="7">
    <source>
        <dbReference type="ARBA" id="ARBA00023172"/>
    </source>
</evidence>
<proteinExistence type="inferred from homology"/>
<keyword evidence="4" id="KW-0479">Metal-binding</keyword>
<evidence type="ECO:0000259" key="10">
    <source>
        <dbReference type="Pfam" id="PF12323"/>
    </source>
</evidence>
<comment type="similarity">
    <text evidence="1">In the C-terminal section; belongs to the transposase 35 family.</text>
</comment>
<dbReference type="InterPro" id="IPR010095">
    <property type="entry name" value="Cas12f1-like_TNB"/>
</dbReference>
<evidence type="ECO:0000259" key="8">
    <source>
        <dbReference type="Pfam" id="PF01385"/>
    </source>
</evidence>
<gene>
    <name evidence="11" type="primary">tnpB</name>
    <name evidence="11" type="ORF">NQZ67_06670</name>
</gene>
<dbReference type="RefSeq" id="WP_257444072.1">
    <property type="nucleotide sequence ID" value="NZ_JANIPJ010000003.1"/>
</dbReference>
<dbReference type="Pfam" id="PF07282">
    <property type="entry name" value="Cas12f1-like_TNB"/>
    <property type="match status" value="1"/>
</dbReference>
<evidence type="ECO:0000313" key="11">
    <source>
        <dbReference type="EMBL" id="MCR2803565.1"/>
    </source>
</evidence>
<evidence type="ECO:0000256" key="1">
    <source>
        <dbReference type="ARBA" id="ARBA00008761"/>
    </source>
</evidence>
<keyword evidence="6" id="KW-0238">DNA-binding</keyword>
<dbReference type="GO" id="GO:0003677">
    <property type="term" value="F:DNA binding"/>
    <property type="evidence" value="ECO:0007669"/>
    <property type="project" value="UniProtKB-KW"/>
</dbReference>
<dbReference type="GO" id="GO:0032196">
    <property type="term" value="P:transposition"/>
    <property type="evidence" value="ECO:0007669"/>
    <property type="project" value="UniProtKB-KW"/>
</dbReference>
<dbReference type="NCBIfam" id="NF040570">
    <property type="entry name" value="guided_TnpB"/>
    <property type="match status" value="1"/>
</dbReference>
<dbReference type="PANTHER" id="PTHR30405">
    <property type="entry name" value="TRANSPOSASE"/>
    <property type="match status" value="1"/>
</dbReference>
<dbReference type="Proteomes" id="UP001141950">
    <property type="component" value="Unassembled WGS sequence"/>
</dbReference>
<evidence type="ECO:0000259" key="9">
    <source>
        <dbReference type="Pfam" id="PF07282"/>
    </source>
</evidence>
<evidence type="ECO:0000256" key="6">
    <source>
        <dbReference type="ARBA" id="ARBA00023125"/>
    </source>
</evidence>
<dbReference type="InterPro" id="IPR021027">
    <property type="entry name" value="Transposase_put_HTH"/>
</dbReference>
<keyword evidence="5" id="KW-0862">Zinc</keyword>
<sequence length="362" mass="42072">MLHHKAFKFRIYPSQEQIMQMRKTLGCSRFVFNHLLAKWNQTYQATGKGLSYNTCASQLPLMKREWPWLKEVDSIALQSAVRNLADGFQRFFKKQNDPPRFKSRKHTVQSYTTRYTNGNIAVKGDYLQLPKLGWVRYAKSREIEGRILSVTVRLAPSGKWFVALVCEVDIQPLPLTDGMLGIDVGIKQLAVPSEGPTMDNPRYTMRYERLLAKWQRILSRRKRGGSNWSKAKRKVALIHEIIRNSRLDVIHKQTTKWIRENQTICLEDLRIASMMKNRHLAKHIADASWGEMSRQLHYKARWYGRTIKETAAFAPTSQTCHVCGNKHVEVKDLSIRVWKCSFCQTVHDRDRNAAQNIKAMAL</sequence>
<keyword evidence="3" id="KW-0815">Transposition</keyword>
<keyword evidence="11" id="KW-0378">Hydrolase</keyword>
<dbReference type="GO" id="GO:0006310">
    <property type="term" value="P:DNA recombination"/>
    <property type="evidence" value="ECO:0007669"/>
    <property type="project" value="UniProtKB-KW"/>
</dbReference>
<keyword evidence="7" id="KW-0233">DNA recombination</keyword>
<comment type="caution">
    <text evidence="11">The sequence shown here is derived from an EMBL/GenBank/DDBJ whole genome shotgun (WGS) entry which is preliminary data.</text>
</comment>
<feature type="domain" description="Probable transposase IS891/IS1136/IS1341" evidence="8">
    <location>
        <begin position="166"/>
        <end position="278"/>
    </location>
</feature>
<dbReference type="InterPro" id="IPR051399">
    <property type="entry name" value="RNA-guided_DNA_endo/Transpos"/>
</dbReference>
<dbReference type="Pfam" id="PF12323">
    <property type="entry name" value="HTH_OrfB_IS605"/>
    <property type="match status" value="1"/>
</dbReference>
<evidence type="ECO:0000313" key="12">
    <source>
        <dbReference type="Proteomes" id="UP001141950"/>
    </source>
</evidence>
<evidence type="ECO:0000256" key="2">
    <source>
        <dbReference type="ARBA" id="ARBA00011044"/>
    </source>
</evidence>
<dbReference type="NCBIfam" id="NF038281">
    <property type="entry name" value="IS200_TnpB"/>
    <property type="match status" value="1"/>
</dbReference>
<keyword evidence="11" id="KW-0540">Nuclease</keyword>
<dbReference type="PANTHER" id="PTHR30405:SF25">
    <property type="entry name" value="RNA-GUIDED DNA ENDONUCLEASE INSQ-RELATED"/>
    <property type="match status" value="1"/>
</dbReference>
<dbReference type="GO" id="GO:0046872">
    <property type="term" value="F:metal ion binding"/>
    <property type="evidence" value="ECO:0007669"/>
    <property type="project" value="UniProtKB-KW"/>
</dbReference>
<reference evidence="11" key="1">
    <citation type="submission" date="2022-08" db="EMBL/GenBank/DDBJ databases">
        <title>The genomic sequence of strain Paenibacillus sp. SCIV0701.</title>
        <authorList>
            <person name="Zhao H."/>
        </authorList>
    </citation>
    <scope>NUCLEOTIDE SEQUENCE</scope>
    <source>
        <strain evidence="11">SCIV0701</strain>
    </source>
</reference>
<feature type="domain" description="Transposase putative helix-turn-helix" evidence="10">
    <location>
        <begin position="1"/>
        <end position="48"/>
    </location>
</feature>
<evidence type="ECO:0000256" key="5">
    <source>
        <dbReference type="ARBA" id="ARBA00022833"/>
    </source>
</evidence>
<dbReference type="AlphaFoldDB" id="A0A9X2MNK1"/>
<keyword evidence="11" id="KW-0255">Endonuclease</keyword>
<organism evidence="11 12">
    <name type="scientific">Paenibacillus soyae</name>
    <dbReference type="NCBI Taxonomy" id="2969249"/>
    <lineage>
        <taxon>Bacteria</taxon>
        <taxon>Bacillati</taxon>
        <taxon>Bacillota</taxon>
        <taxon>Bacilli</taxon>
        <taxon>Bacillales</taxon>
        <taxon>Paenibacillaceae</taxon>
        <taxon>Paenibacillus</taxon>
    </lineage>
</organism>
<accession>A0A9X2MNK1</accession>
<dbReference type="GO" id="GO:0004519">
    <property type="term" value="F:endonuclease activity"/>
    <property type="evidence" value="ECO:0007669"/>
    <property type="project" value="UniProtKB-KW"/>
</dbReference>
<comment type="similarity">
    <text evidence="2">In the N-terminal section; belongs to the transposase 2 family.</text>
</comment>
<dbReference type="NCBIfam" id="TIGR01766">
    <property type="entry name" value="IS200/IS605 family accessory protein TnpB-like domain"/>
    <property type="match status" value="1"/>
</dbReference>
<protein>
    <submittedName>
        <fullName evidence="11">IS200/IS605 family element RNA-guided endonuclease TnpB</fullName>
    </submittedName>
</protein>